<accession>A0ABP9RCK5</accession>
<protein>
    <submittedName>
        <fullName evidence="1">Uncharacterized protein</fullName>
    </submittedName>
</protein>
<dbReference type="EMBL" id="BAABJP010000063">
    <property type="protein sequence ID" value="GAA5175168.1"/>
    <property type="molecule type" value="Genomic_DNA"/>
</dbReference>
<proteinExistence type="predicted"/>
<evidence type="ECO:0000313" key="2">
    <source>
        <dbReference type="Proteomes" id="UP001428817"/>
    </source>
</evidence>
<sequence>MLAEQGVDFARLARLAHLLRVTGEQVRTAVAADPRLGICAEPEPVVYCLPAGPVAAGFEVRRRAGRLLLRLPGRGLRPALLLSGCYLDPGMPYERIGTVGAGALAYTVARLTSLARHWLPPVPDPTRHLFELTAETWRHGARQRQAGPLAVYRADFTELIATGPGLPDGGTNRLELVTNRCWGGYRLVHVYPVPGRGCA</sequence>
<organism evidence="1 2">
    <name type="scientific">Pseudonocardia eucalypti</name>
    <dbReference type="NCBI Taxonomy" id="648755"/>
    <lineage>
        <taxon>Bacteria</taxon>
        <taxon>Bacillati</taxon>
        <taxon>Actinomycetota</taxon>
        <taxon>Actinomycetes</taxon>
        <taxon>Pseudonocardiales</taxon>
        <taxon>Pseudonocardiaceae</taxon>
        <taxon>Pseudonocardia</taxon>
    </lineage>
</organism>
<name>A0ABP9RCK5_9PSEU</name>
<comment type="caution">
    <text evidence="1">The sequence shown here is derived from an EMBL/GenBank/DDBJ whole genome shotgun (WGS) entry which is preliminary data.</text>
</comment>
<evidence type="ECO:0000313" key="1">
    <source>
        <dbReference type="EMBL" id="GAA5175168.1"/>
    </source>
</evidence>
<keyword evidence="2" id="KW-1185">Reference proteome</keyword>
<dbReference type="Proteomes" id="UP001428817">
    <property type="component" value="Unassembled WGS sequence"/>
</dbReference>
<reference evidence="2" key="1">
    <citation type="journal article" date="2019" name="Int. J. Syst. Evol. Microbiol.">
        <title>The Global Catalogue of Microorganisms (GCM) 10K type strain sequencing project: providing services to taxonomists for standard genome sequencing and annotation.</title>
        <authorList>
            <consortium name="The Broad Institute Genomics Platform"/>
            <consortium name="The Broad Institute Genome Sequencing Center for Infectious Disease"/>
            <person name="Wu L."/>
            <person name="Ma J."/>
        </authorList>
    </citation>
    <scope>NUCLEOTIDE SEQUENCE [LARGE SCALE GENOMIC DNA]</scope>
    <source>
        <strain evidence="2">JCM 18303</strain>
    </source>
</reference>
<gene>
    <name evidence="1" type="ORF">GCM10023321_80680</name>
</gene>